<dbReference type="Proteomes" id="UP000239549">
    <property type="component" value="Unassembled WGS sequence"/>
</dbReference>
<protein>
    <submittedName>
        <fullName evidence="1">Uncharacterized protein</fullName>
    </submittedName>
</protein>
<comment type="caution">
    <text evidence="1">The sequence shown here is derived from an EMBL/GenBank/DDBJ whole genome shotgun (WGS) entry which is preliminary data.</text>
</comment>
<keyword evidence="2" id="KW-1185">Reference proteome</keyword>
<name>A0A2L2XIC5_9FIRM</name>
<proteinExistence type="predicted"/>
<evidence type="ECO:0000313" key="2">
    <source>
        <dbReference type="Proteomes" id="UP000239549"/>
    </source>
</evidence>
<dbReference type="EMBL" id="BFAV01000181">
    <property type="protein sequence ID" value="GBF35734.1"/>
    <property type="molecule type" value="Genomic_DNA"/>
</dbReference>
<sequence length="49" mass="5497">MLNINPPEAKTADLYYILMGRGGKCSCIFCNIMVNSAGRHIENCFNEML</sequence>
<organism evidence="1 2">
    <name type="scientific">Desulfocucumis palustris</name>
    <dbReference type="NCBI Taxonomy" id="1898651"/>
    <lineage>
        <taxon>Bacteria</taxon>
        <taxon>Bacillati</taxon>
        <taxon>Bacillota</taxon>
        <taxon>Clostridia</taxon>
        <taxon>Eubacteriales</taxon>
        <taxon>Desulfocucumaceae</taxon>
        <taxon>Desulfocucumis</taxon>
    </lineage>
</organism>
<dbReference type="AlphaFoldDB" id="A0A2L2XIC5"/>
<evidence type="ECO:0000313" key="1">
    <source>
        <dbReference type="EMBL" id="GBF35734.1"/>
    </source>
</evidence>
<accession>A0A2L2XIC5</accession>
<gene>
    <name evidence="1" type="ORF">DCCM_4868</name>
</gene>
<reference evidence="2" key="1">
    <citation type="submission" date="2018-02" db="EMBL/GenBank/DDBJ databases">
        <title>Genome sequence of Desulfocucumis palustris strain NAW-5.</title>
        <authorList>
            <person name="Watanabe M."/>
            <person name="Kojima H."/>
            <person name="Fukui M."/>
        </authorList>
    </citation>
    <scope>NUCLEOTIDE SEQUENCE [LARGE SCALE GENOMIC DNA]</scope>
    <source>
        <strain evidence="2">NAW-5</strain>
    </source>
</reference>